<keyword evidence="5" id="KW-0711">Selenium</keyword>
<evidence type="ECO:0000313" key="8">
    <source>
        <dbReference type="Proteomes" id="UP001165289"/>
    </source>
</evidence>
<comment type="catalytic activity">
    <reaction evidence="6">
        <text>methanethiol + O2 + H2O = hydrogen sulfide + formaldehyde + H2O2 + H(+)</text>
        <dbReference type="Rhea" id="RHEA:11812"/>
        <dbReference type="ChEBI" id="CHEBI:15377"/>
        <dbReference type="ChEBI" id="CHEBI:15378"/>
        <dbReference type="ChEBI" id="CHEBI:15379"/>
        <dbReference type="ChEBI" id="CHEBI:16007"/>
        <dbReference type="ChEBI" id="CHEBI:16240"/>
        <dbReference type="ChEBI" id="CHEBI:16842"/>
        <dbReference type="ChEBI" id="CHEBI:29919"/>
        <dbReference type="EC" id="1.8.3.4"/>
    </reaction>
</comment>
<evidence type="ECO:0000256" key="3">
    <source>
        <dbReference type="ARBA" id="ARBA00012510"/>
    </source>
</evidence>
<dbReference type="InterPro" id="IPR008826">
    <property type="entry name" value="Se-bd"/>
</dbReference>
<name>A0AAV7KIV9_9METZ</name>
<keyword evidence="8" id="KW-1185">Reference proteome</keyword>
<gene>
    <name evidence="7" type="ORF">LOD99_13831</name>
</gene>
<dbReference type="GO" id="GO:0008430">
    <property type="term" value="F:selenium binding"/>
    <property type="evidence" value="ECO:0007669"/>
    <property type="project" value="InterPro"/>
</dbReference>
<evidence type="ECO:0000256" key="4">
    <source>
        <dbReference type="ARBA" id="ARBA00015601"/>
    </source>
</evidence>
<dbReference type="PANTHER" id="PTHR23300">
    <property type="entry name" value="METHANETHIOL OXIDASE"/>
    <property type="match status" value="1"/>
</dbReference>
<dbReference type="InterPro" id="IPR015943">
    <property type="entry name" value="WD40/YVTN_repeat-like_dom_sf"/>
</dbReference>
<comment type="similarity">
    <text evidence="2">Belongs to the selenium-binding protein family.</text>
</comment>
<comment type="pathway">
    <text evidence="1">Organosulfur degradation.</text>
</comment>
<evidence type="ECO:0000313" key="7">
    <source>
        <dbReference type="EMBL" id="KAI6661109.1"/>
    </source>
</evidence>
<reference evidence="7 8" key="1">
    <citation type="journal article" date="2023" name="BMC Biol.">
        <title>The compact genome of the sponge Oopsacas minuta (Hexactinellida) is lacking key metazoan core genes.</title>
        <authorList>
            <person name="Santini S."/>
            <person name="Schenkelaars Q."/>
            <person name="Jourda C."/>
            <person name="Duchesne M."/>
            <person name="Belahbib H."/>
            <person name="Rocher C."/>
            <person name="Selva M."/>
            <person name="Riesgo A."/>
            <person name="Vervoort M."/>
            <person name="Leys S.P."/>
            <person name="Kodjabachian L."/>
            <person name="Le Bivic A."/>
            <person name="Borchiellini C."/>
            <person name="Claverie J.M."/>
            <person name="Renard E."/>
        </authorList>
    </citation>
    <scope>NUCLEOTIDE SEQUENCE [LARGE SCALE GENOMIC DNA]</scope>
    <source>
        <strain evidence="7">SPO-2</strain>
    </source>
</reference>
<dbReference type="SUPFAM" id="SSF75011">
    <property type="entry name" value="3-carboxy-cis,cis-mucoante lactonizing enzyme"/>
    <property type="match status" value="1"/>
</dbReference>
<sequence>MADEVKLTGPGYPSPLAAMKGPREKLLYVPAIYTGTTVKKPDYLATVDVNPESPNFCKIIHRLPMPYTGDELHHTGWNACSSCFHQPEKRRRHLILPALMSGRVYVIDTFSDPLAPKIHKVVESEEIVAKAGCTHPHTSHCLGSGEVMISFMGDKEGKARGSFLLLDDKFDVKGTWEKEEERTDYGYDFWYQPYHNVMISSEWGEPASFTKGFDPSLVDTKYGRCLHVWDWKERKHVQKIDLGVDGLIPLELRFMHDPKKSIGFVGAALSSNVLQFYKADNNEWKVKKVIDVPAKEVEGWALPNMPSLITDILLSLDDKFIYFANWLHGDIRQYDITDPDNPKLVGQLFTGGSIRKGGPVIVKGGEEQPEIPTVQGHELYGGPQMIQLSLDGKRIYVTNSLFSGWDNQFYPDMIKNGSYILQIDVDTENGGLKINPDFYVDFSNEPDGPALAHEIRYPGGDCSSDIWLVSEDN</sequence>
<evidence type="ECO:0000256" key="5">
    <source>
        <dbReference type="ARBA" id="ARBA00023266"/>
    </source>
</evidence>
<dbReference type="Gene3D" id="2.130.10.10">
    <property type="entry name" value="YVTN repeat-like/Quinoprotein amine dehydrogenase"/>
    <property type="match status" value="1"/>
</dbReference>
<proteinExistence type="inferred from homology"/>
<dbReference type="EC" id="1.8.3.4" evidence="3"/>
<dbReference type="GO" id="GO:0018549">
    <property type="term" value="F:methanethiol oxidase activity"/>
    <property type="evidence" value="ECO:0007669"/>
    <property type="project" value="UniProtKB-EC"/>
</dbReference>
<evidence type="ECO:0000256" key="2">
    <source>
        <dbReference type="ARBA" id="ARBA00005606"/>
    </source>
</evidence>
<dbReference type="Pfam" id="PF05694">
    <property type="entry name" value="SBP56"/>
    <property type="match status" value="1"/>
</dbReference>
<protein>
    <recommendedName>
        <fullName evidence="4">Methanethiol oxidase</fullName>
        <ecNumber evidence="3">1.8.3.4</ecNumber>
    </recommendedName>
</protein>
<evidence type="ECO:0000256" key="6">
    <source>
        <dbReference type="ARBA" id="ARBA00047539"/>
    </source>
</evidence>
<organism evidence="7 8">
    <name type="scientific">Oopsacas minuta</name>
    <dbReference type="NCBI Taxonomy" id="111878"/>
    <lineage>
        <taxon>Eukaryota</taxon>
        <taxon>Metazoa</taxon>
        <taxon>Porifera</taxon>
        <taxon>Hexactinellida</taxon>
        <taxon>Hexasterophora</taxon>
        <taxon>Lyssacinosida</taxon>
        <taxon>Leucopsacidae</taxon>
        <taxon>Oopsacas</taxon>
    </lineage>
</organism>
<dbReference type="Proteomes" id="UP001165289">
    <property type="component" value="Unassembled WGS sequence"/>
</dbReference>
<dbReference type="AlphaFoldDB" id="A0AAV7KIV9"/>
<accession>A0AAV7KIV9</accession>
<comment type="caution">
    <text evidence="7">The sequence shown here is derived from an EMBL/GenBank/DDBJ whole genome shotgun (WGS) entry which is preliminary data.</text>
</comment>
<dbReference type="PANTHER" id="PTHR23300:SF0">
    <property type="entry name" value="METHANETHIOL OXIDASE"/>
    <property type="match status" value="1"/>
</dbReference>
<evidence type="ECO:0000256" key="1">
    <source>
        <dbReference type="ARBA" id="ARBA00005177"/>
    </source>
</evidence>
<dbReference type="EMBL" id="JAKMXF010000022">
    <property type="protein sequence ID" value="KAI6661109.1"/>
    <property type="molecule type" value="Genomic_DNA"/>
</dbReference>